<comment type="caution">
    <text evidence="3">The sequence shown here is derived from an EMBL/GenBank/DDBJ whole genome shotgun (WGS) entry which is preliminary data.</text>
</comment>
<sequence length="284" mass="26318">MRRAALIGVSAAATLALGGTVAACGGEGGKPYVAVGGEAPSGKAVPPHGKVELVPLDGGSAARRDGGGRVPTLPQALNEQGGPPAPSGTNAHSGGGTDSAGAASGGTTTSGAGSATGGGGSAGSGATGGGTGTPGSGSATGGSGGGSASGGSTSGSGSSTGGGGATTGGPGTTGGTGTPGGSPTPAALTLGTPTRTPTPTRRCESVTLPLHNTGGTATTPGTLTFATHVIGLLGVDWATITTTQPLAPVPARTATTRTYTVCVDAWRVPLGMHIETRSVTADWR</sequence>
<dbReference type="Proteomes" id="UP001589887">
    <property type="component" value="Unassembled WGS sequence"/>
</dbReference>
<evidence type="ECO:0000256" key="1">
    <source>
        <dbReference type="SAM" id="MobiDB-lite"/>
    </source>
</evidence>
<proteinExistence type="predicted"/>
<keyword evidence="4" id="KW-1185">Reference proteome</keyword>
<protein>
    <submittedName>
        <fullName evidence="3">Uncharacterized protein</fullName>
    </submittedName>
</protein>
<evidence type="ECO:0000313" key="4">
    <source>
        <dbReference type="Proteomes" id="UP001589887"/>
    </source>
</evidence>
<dbReference type="PROSITE" id="PS51257">
    <property type="entry name" value="PROKAR_LIPOPROTEIN"/>
    <property type="match status" value="1"/>
</dbReference>
<name>A0ABV6TPI7_9ACTN</name>
<accession>A0ABV6TPI7</accession>
<keyword evidence="2" id="KW-0732">Signal</keyword>
<gene>
    <name evidence="3" type="ORF">ACFH04_26205</name>
</gene>
<evidence type="ECO:0000313" key="3">
    <source>
        <dbReference type="EMBL" id="MFC0847171.1"/>
    </source>
</evidence>
<reference evidence="3 4" key="1">
    <citation type="submission" date="2024-09" db="EMBL/GenBank/DDBJ databases">
        <authorList>
            <person name="Sun Q."/>
            <person name="Mori K."/>
        </authorList>
    </citation>
    <scope>NUCLEOTIDE SEQUENCE [LARGE SCALE GENOMIC DNA]</scope>
    <source>
        <strain evidence="3 4">JCM 4557</strain>
    </source>
</reference>
<dbReference type="RefSeq" id="WP_394322123.1">
    <property type="nucleotide sequence ID" value="NZ_JBHMQV010000009.1"/>
</dbReference>
<evidence type="ECO:0000256" key="2">
    <source>
        <dbReference type="SAM" id="SignalP"/>
    </source>
</evidence>
<feature type="region of interest" description="Disordered" evidence="1">
    <location>
        <begin position="40"/>
        <end position="215"/>
    </location>
</feature>
<feature type="compositionally biased region" description="Gly residues" evidence="1">
    <location>
        <begin position="114"/>
        <end position="180"/>
    </location>
</feature>
<organism evidence="3 4">
    <name type="scientific">Streptomyces noboritoensis</name>
    <dbReference type="NCBI Taxonomy" id="67337"/>
    <lineage>
        <taxon>Bacteria</taxon>
        <taxon>Bacillati</taxon>
        <taxon>Actinomycetota</taxon>
        <taxon>Actinomycetes</taxon>
        <taxon>Kitasatosporales</taxon>
        <taxon>Streptomycetaceae</taxon>
        <taxon>Streptomyces</taxon>
    </lineage>
</organism>
<feature type="signal peptide" evidence="2">
    <location>
        <begin position="1"/>
        <end position="22"/>
    </location>
</feature>
<feature type="compositionally biased region" description="Low complexity" evidence="1">
    <location>
        <begin position="99"/>
        <end position="113"/>
    </location>
</feature>
<feature type="compositionally biased region" description="Low complexity" evidence="1">
    <location>
        <begin position="181"/>
        <end position="200"/>
    </location>
</feature>
<feature type="chain" id="PRO_5046909416" evidence="2">
    <location>
        <begin position="23"/>
        <end position="284"/>
    </location>
</feature>
<dbReference type="EMBL" id="JBHMQV010000009">
    <property type="protein sequence ID" value="MFC0847171.1"/>
    <property type="molecule type" value="Genomic_DNA"/>
</dbReference>